<sequence>MDSNLETLDSGSSIGKRKYRAGMRNCEEAEEITRVWVRRFSASKPCRTAQ</sequence>
<dbReference type="Proteomes" id="UP000008177">
    <property type="component" value="Unplaced contigs"/>
</dbReference>
<organism evidence="1 2">
    <name type="scientific">Botryotinia fuckeliana (strain T4)</name>
    <name type="common">Noble rot fungus</name>
    <name type="synonym">Botrytis cinerea</name>
    <dbReference type="NCBI Taxonomy" id="999810"/>
    <lineage>
        <taxon>Eukaryota</taxon>
        <taxon>Fungi</taxon>
        <taxon>Dikarya</taxon>
        <taxon>Ascomycota</taxon>
        <taxon>Pezizomycotina</taxon>
        <taxon>Leotiomycetes</taxon>
        <taxon>Helotiales</taxon>
        <taxon>Sclerotiniaceae</taxon>
        <taxon>Botrytis</taxon>
    </lineage>
</organism>
<evidence type="ECO:0000313" key="1">
    <source>
        <dbReference type="EMBL" id="CCD44599.1"/>
    </source>
</evidence>
<dbReference type="AlphaFoldDB" id="G2XVS9"/>
<evidence type="ECO:0000313" key="2">
    <source>
        <dbReference type="Proteomes" id="UP000008177"/>
    </source>
</evidence>
<dbReference type="HOGENOM" id="CLU_3124778_0_0_1"/>
<protein>
    <submittedName>
        <fullName evidence="1">Uncharacterized protein</fullName>
    </submittedName>
</protein>
<proteinExistence type="predicted"/>
<name>G2XVS9_BOTF4</name>
<gene>
    <name evidence="1" type="ORF">BofuT4_P055000.1</name>
</gene>
<dbReference type="InParanoid" id="G2XVS9"/>
<dbReference type="EMBL" id="FQ790271">
    <property type="protein sequence ID" value="CCD44599.1"/>
    <property type="molecule type" value="Genomic_DNA"/>
</dbReference>
<reference evidence="2" key="1">
    <citation type="journal article" date="2011" name="PLoS Genet.">
        <title>Genomic analysis of the necrotrophic fungal pathogens Sclerotinia sclerotiorum and Botrytis cinerea.</title>
        <authorList>
            <person name="Amselem J."/>
            <person name="Cuomo C.A."/>
            <person name="van Kan J.A."/>
            <person name="Viaud M."/>
            <person name="Benito E.P."/>
            <person name="Couloux A."/>
            <person name="Coutinho P.M."/>
            <person name="de Vries R.P."/>
            <person name="Dyer P.S."/>
            <person name="Fillinger S."/>
            <person name="Fournier E."/>
            <person name="Gout L."/>
            <person name="Hahn M."/>
            <person name="Kohn L."/>
            <person name="Lapalu N."/>
            <person name="Plummer K.M."/>
            <person name="Pradier J.M."/>
            <person name="Quevillon E."/>
            <person name="Sharon A."/>
            <person name="Simon A."/>
            <person name="ten Have A."/>
            <person name="Tudzynski B."/>
            <person name="Tudzynski P."/>
            <person name="Wincker P."/>
            <person name="Andrew M."/>
            <person name="Anthouard V."/>
            <person name="Beever R.E."/>
            <person name="Beffa R."/>
            <person name="Benoit I."/>
            <person name="Bouzid O."/>
            <person name="Brault B."/>
            <person name="Chen Z."/>
            <person name="Choquer M."/>
            <person name="Collemare J."/>
            <person name="Cotton P."/>
            <person name="Danchin E.G."/>
            <person name="Da Silva C."/>
            <person name="Gautier A."/>
            <person name="Giraud C."/>
            <person name="Giraud T."/>
            <person name="Gonzalez C."/>
            <person name="Grossetete S."/>
            <person name="Guldener U."/>
            <person name="Henrissat B."/>
            <person name="Howlett B.J."/>
            <person name="Kodira C."/>
            <person name="Kretschmer M."/>
            <person name="Lappartient A."/>
            <person name="Leroch M."/>
            <person name="Levis C."/>
            <person name="Mauceli E."/>
            <person name="Neuveglise C."/>
            <person name="Oeser B."/>
            <person name="Pearson M."/>
            <person name="Poulain J."/>
            <person name="Poussereau N."/>
            <person name="Quesneville H."/>
            <person name="Rascle C."/>
            <person name="Schumacher J."/>
            <person name="Segurens B."/>
            <person name="Sexton A."/>
            <person name="Silva E."/>
            <person name="Sirven C."/>
            <person name="Soanes D.M."/>
            <person name="Talbot N.J."/>
            <person name="Templeton M."/>
            <person name="Yandava C."/>
            <person name="Yarden O."/>
            <person name="Zeng Q."/>
            <person name="Rollins J.A."/>
            <person name="Lebrun M.H."/>
            <person name="Dickman M."/>
        </authorList>
    </citation>
    <scope>NUCLEOTIDE SEQUENCE [LARGE SCALE GENOMIC DNA]</scope>
    <source>
        <strain evidence="2">T4</strain>
    </source>
</reference>
<accession>G2XVS9</accession>